<dbReference type="InterPro" id="IPR016024">
    <property type="entry name" value="ARM-type_fold"/>
</dbReference>
<sequence>MFILTFSSIVLILSRWKARCIVDGFNVNNNNPILLVSRDLNESPSYDITRWLFVELRSIPSESKLVDNSGVAEFFLGICPCLILHTWNSCSPELTRLRKTDCSFNEATPRSDTSARVHGRLCDITWLVENASSCNCSNLLAGQGLYETKGFPTCSLNPLPENLCSPRGVCGIAQCTAIRRIHTLQCVSNCHQRQPFCEEIGPSISIPAEINSLRARWSFPKCNNTCGRGFVIATTSCQDQVTGKPAIDCIGPGSFCCPGSFGKCYCEVNIVSGIMRAVRFTEPCISAEGCNTGTFTFEGELDPSKITDFDEANEIDERERFEESARVARRNLLQAPATDQQNGYVLCENRLANKNFKCNRGYRSVRRSRLGDDAGYTNEDEDDDDYDDEDEDEDEEEDEDDDENFDEDDEDEEDDEENNDETIGLRGSAKGRRSPRKYIREARSDYAVNALEGKQEVDEPEKKGFIEIRSVEDDCEDETTEPLQYYDYESGGNISSDLHRVGLILELIALSVLFWFVEC</sequence>
<evidence type="ECO:0000256" key="2">
    <source>
        <dbReference type="SAM" id="SignalP"/>
    </source>
</evidence>
<accession>A0AAW1A4Z8</accession>
<organism evidence="3 4">
    <name type="scientific">Tetragonisca angustula</name>
    <dbReference type="NCBI Taxonomy" id="166442"/>
    <lineage>
        <taxon>Eukaryota</taxon>
        <taxon>Metazoa</taxon>
        <taxon>Ecdysozoa</taxon>
        <taxon>Arthropoda</taxon>
        <taxon>Hexapoda</taxon>
        <taxon>Insecta</taxon>
        <taxon>Pterygota</taxon>
        <taxon>Neoptera</taxon>
        <taxon>Endopterygota</taxon>
        <taxon>Hymenoptera</taxon>
        <taxon>Apocrita</taxon>
        <taxon>Aculeata</taxon>
        <taxon>Apoidea</taxon>
        <taxon>Anthophila</taxon>
        <taxon>Apidae</taxon>
        <taxon>Tetragonisca</taxon>
    </lineage>
</organism>
<keyword evidence="2" id="KW-0732">Signal</keyword>
<evidence type="ECO:0000256" key="1">
    <source>
        <dbReference type="SAM" id="MobiDB-lite"/>
    </source>
</evidence>
<dbReference type="AlphaFoldDB" id="A0AAW1A4Z8"/>
<feature type="signal peptide" evidence="2">
    <location>
        <begin position="1"/>
        <end position="18"/>
    </location>
</feature>
<feature type="region of interest" description="Disordered" evidence="1">
    <location>
        <begin position="369"/>
        <end position="431"/>
    </location>
</feature>
<dbReference type="Proteomes" id="UP001432146">
    <property type="component" value="Unassembled WGS sequence"/>
</dbReference>
<keyword evidence="4" id="KW-1185">Reference proteome</keyword>
<dbReference type="EMBL" id="JAWNGG020000058">
    <property type="protein sequence ID" value="KAK9304945.1"/>
    <property type="molecule type" value="Genomic_DNA"/>
</dbReference>
<proteinExistence type="predicted"/>
<reference evidence="3 4" key="1">
    <citation type="submission" date="2024-05" db="EMBL/GenBank/DDBJ databases">
        <title>The nuclear and mitochondrial genome assemblies of Tetragonisca angustula (Apidae: Meliponini), a tiny yet remarkable pollinator in the Neotropics.</title>
        <authorList>
            <person name="Ferrari R."/>
            <person name="Ricardo P.C."/>
            <person name="Dias F.C."/>
            <person name="Araujo N.S."/>
            <person name="Soares D.O."/>
            <person name="Zhou Q.-S."/>
            <person name="Zhu C.-D."/>
            <person name="Coutinho L."/>
            <person name="Airas M.C."/>
            <person name="Batista T.M."/>
        </authorList>
    </citation>
    <scope>NUCLEOTIDE SEQUENCE [LARGE SCALE GENOMIC DNA]</scope>
    <source>
        <strain evidence="3">ASF017062</strain>
        <tissue evidence="3">Abdomen</tissue>
    </source>
</reference>
<evidence type="ECO:0000313" key="4">
    <source>
        <dbReference type="Proteomes" id="UP001432146"/>
    </source>
</evidence>
<gene>
    <name evidence="3" type="ORF">QLX08_003877</name>
</gene>
<protein>
    <submittedName>
        <fullName evidence="3">Uncharacterized protein</fullName>
    </submittedName>
</protein>
<feature type="chain" id="PRO_5043541976" evidence="2">
    <location>
        <begin position="19"/>
        <end position="519"/>
    </location>
</feature>
<evidence type="ECO:0000313" key="3">
    <source>
        <dbReference type="EMBL" id="KAK9304945.1"/>
    </source>
</evidence>
<feature type="compositionally biased region" description="Acidic residues" evidence="1">
    <location>
        <begin position="378"/>
        <end position="420"/>
    </location>
</feature>
<dbReference type="SUPFAM" id="SSF48371">
    <property type="entry name" value="ARM repeat"/>
    <property type="match status" value="1"/>
</dbReference>
<comment type="caution">
    <text evidence="3">The sequence shown here is derived from an EMBL/GenBank/DDBJ whole genome shotgun (WGS) entry which is preliminary data.</text>
</comment>
<name>A0AAW1A4Z8_9HYME</name>